<proteinExistence type="predicted"/>
<evidence type="ECO:0000313" key="1">
    <source>
        <dbReference type="Proteomes" id="UP000887580"/>
    </source>
</evidence>
<evidence type="ECO:0000313" key="2">
    <source>
        <dbReference type="WBParaSite" id="PS1159_v2.g16553.t1"/>
    </source>
</evidence>
<dbReference type="Proteomes" id="UP000887580">
    <property type="component" value="Unplaced"/>
</dbReference>
<accession>A0AC35FDV2</accession>
<dbReference type="WBParaSite" id="PS1159_v2.g16553.t1">
    <property type="protein sequence ID" value="PS1159_v2.g16553.t1"/>
    <property type="gene ID" value="PS1159_v2.g16553"/>
</dbReference>
<protein>
    <submittedName>
        <fullName evidence="2">dUTPase-like domain-containing protein</fullName>
    </submittedName>
</protein>
<name>A0AC35FDV2_9BILA</name>
<sequence length="461" mass="49815">MVNLSSPVSDEPIVKRAKFETLNIKDAVHEFKVPFMKINENAMAPFRGSEFAAGADLHSAEDCIVPKKGKYLVSTAIKVALPKGTYGRVAPRSGLAFKNQIDIGAGVVDEDYRGEVKVLLFNFGENDFMVKQGDRIAQLVCQEISSTCEMPEPREEVVEVFRSNEDIKMPTKDGSGMILYSNEDGIVQPRQFANLSTGIHIAIPAGYYGRAATLNKLAKEHSIKNYAGVIDEDYRGEIRVLLFNFSDTPFEVKKGDGIAQILCEKVASCSYEEVKELSETTRGEGGFGSTGINKIDAGDDAITTNVEKALCFEKITEDAQEPAYGTLSAAGADIYSYEESTVPAGGKALISTGIKLSVKPGHYGRIAPRSGLAVKNFIDVGAGVEVGGDEEIKVLLFNYGDTDFQIKKGDRIAQVVAERIANIEIKEVKHLSETKRGTAGFGSTGIDSITTPSETPVPSKA</sequence>
<organism evidence="1 2">
    <name type="scientific">Panagrolaimus sp. PS1159</name>
    <dbReference type="NCBI Taxonomy" id="55785"/>
    <lineage>
        <taxon>Eukaryota</taxon>
        <taxon>Metazoa</taxon>
        <taxon>Ecdysozoa</taxon>
        <taxon>Nematoda</taxon>
        <taxon>Chromadorea</taxon>
        <taxon>Rhabditida</taxon>
        <taxon>Tylenchina</taxon>
        <taxon>Panagrolaimomorpha</taxon>
        <taxon>Panagrolaimoidea</taxon>
        <taxon>Panagrolaimidae</taxon>
        <taxon>Panagrolaimus</taxon>
    </lineage>
</organism>
<reference evidence="2" key="1">
    <citation type="submission" date="2022-11" db="UniProtKB">
        <authorList>
            <consortium name="WormBaseParasite"/>
        </authorList>
    </citation>
    <scope>IDENTIFICATION</scope>
</reference>